<evidence type="ECO:0000313" key="3">
    <source>
        <dbReference type="Proteomes" id="UP000198615"/>
    </source>
</evidence>
<dbReference type="InterPro" id="IPR006342">
    <property type="entry name" value="FkbM_mtfrase"/>
</dbReference>
<name>A0A8G2F021_9PROT</name>
<evidence type="ECO:0000313" key="2">
    <source>
        <dbReference type="EMBL" id="SDG47426.1"/>
    </source>
</evidence>
<keyword evidence="2" id="KW-0489">Methyltransferase</keyword>
<dbReference type="OrthoDB" id="5679686at2"/>
<comment type="caution">
    <text evidence="2">The sequence shown here is derived from an EMBL/GenBank/DDBJ whole genome shotgun (WGS) entry which is preliminary data.</text>
</comment>
<feature type="domain" description="Methyltransferase FkbM" evidence="1">
    <location>
        <begin position="170"/>
        <end position="314"/>
    </location>
</feature>
<dbReference type="Proteomes" id="UP000198615">
    <property type="component" value="Unassembled WGS sequence"/>
</dbReference>
<evidence type="ECO:0000259" key="1">
    <source>
        <dbReference type="Pfam" id="PF05050"/>
    </source>
</evidence>
<gene>
    <name evidence="2" type="ORF">SAMN05660686_04544</name>
</gene>
<dbReference type="GO" id="GO:0032259">
    <property type="term" value="P:methylation"/>
    <property type="evidence" value="ECO:0007669"/>
    <property type="project" value="UniProtKB-KW"/>
</dbReference>
<sequence length="372" mass="41545">MADSTTGKDGGAGDKKAWPLDWALHMFDTQNAAEFRRQAVEDPHQGAPLIGATWPPRTRVQLLASSKRIRHALVLRASGLVEDPGQIQYLIRAVDRVRQLIEFFQRREKRWHTKDVWSVTAPNGQVIRFPMTDPAADMFKKIVEEYGGHYERALITFLNDRLGPGDVFVDIGAHTGYISAFAATTGCTVFALEIQRNLMPLLEQLATINAFDHLRPLYLGASSKSGLSLMRRGWTTPAAQLEGATHTDLLGDPDSILNDYVPTITLDAAFNDDDLMPKIIKIDAEGHEADILEGARSIIEKRRTIFVIEYHSSEHMASFKRRGEEVTAQFDRALWDLGQLTDEGVKPISGPQDIIPDARDSHPKIVLTPKMD</sequence>
<dbReference type="InterPro" id="IPR052514">
    <property type="entry name" value="SAM-dependent_MTase"/>
</dbReference>
<dbReference type="Gene3D" id="3.40.50.150">
    <property type="entry name" value="Vaccinia Virus protein VP39"/>
    <property type="match status" value="1"/>
</dbReference>
<dbReference type="AlphaFoldDB" id="A0A8G2F021"/>
<organism evidence="2 3">
    <name type="scientific">Thalassobaculum litoreum DSM 18839</name>
    <dbReference type="NCBI Taxonomy" id="1123362"/>
    <lineage>
        <taxon>Bacteria</taxon>
        <taxon>Pseudomonadati</taxon>
        <taxon>Pseudomonadota</taxon>
        <taxon>Alphaproteobacteria</taxon>
        <taxon>Rhodospirillales</taxon>
        <taxon>Thalassobaculaceae</taxon>
        <taxon>Thalassobaculum</taxon>
    </lineage>
</organism>
<dbReference type="Pfam" id="PF05050">
    <property type="entry name" value="Methyltransf_21"/>
    <property type="match status" value="1"/>
</dbReference>
<dbReference type="NCBIfam" id="TIGR01444">
    <property type="entry name" value="fkbM_fam"/>
    <property type="match status" value="1"/>
</dbReference>
<dbReference type="RefSeq" id="WP_028795226.1">
    <property type="nucleotide sequence ID" value="NZ_FNBW01000018.1"/>
</dbReference>
<dbReference type="PANTHER" id="PTHR34203">
    <property type="entry name" value="METHYLTRANSFERASE, FKBM FAMILY PROTEIN"/>
    <property type="match status" value="1"/>
</dbReference>
<dbReference type="GO" id="GO:0008168">
    <property type="term" value="F:methyltransferase activity"/>
    <property type="evidence" value="ECO:0007669"/>
    <property type="project" value="UniProtKB-KW"/>
</dbReference>
<keyword evidence="2" id="KW-0808">Transferase</keyword>
<dbReference type="SUPFAM" id="SSF53335">
    <property type="entry name" value="S-adenosyl-L-methionine-dependent methyltransferases"/>
    <property type="match status" value="1"/>
</dbReference>
<proteinExistence type="predicted"/>
<keyword evidence="3" id="KW-1185">Reference proteome</keyword>
<protein>
    <submittedName>
        <fullName evidence="2">Methyltransferase, FkbM family</fullName>
    </submittedName>
</protein>
<dbReference type="PANTHER" id="PTHR34203:SF15">
    <property type="entry name" value="SLL1173 PROTEIN"/>
    <property type="match status" value="1"/>
</dbReference>
<dbReference type="InterPro" id="IPR029063">
    <property type="entry name" value="SAM-dependent_MTases_sf"/>
</dbReference>
<reference evidence="2 3" key="1">
    <citation type="submission" date="2016-10" db="EMBL/GenBank/DDBJ databases">
        <authorList>
            <person name="Varghese N."/>
            <person name="Submissions S."/>
        </authorList>
    </citation>
    <scope>NUCLEOTIDE SEQUENCE [LARGE SCALE GENOMIC DNA]</scope>
    <source>
        <strain evidence="2 3">DSM 18839</strain>
    </source>
</reference>
<dbReference type="EMBL" id="FNBW01000018">
    <property type="protein sequence ID" value="SDG47426.1"/>
    <property type="molecule type" value="Genomic_DNA"/>
</dbReference>
<accession>A0A8G2F021</accession>